<accession>A0AAD5YXH9</accession>
<name>A0AAD5YXH9_9AGAR</name>
<dbReference type="Proteomes" id="UP001213000">
    <property type="component" value="Unassembled WGS sequence"/>
</dbReference>
<reference evidence="1" key="1">
    <citation type="submission" date="2022-07" db="EMBL/GenBank/DDBJ databases">
        <title>Genome Sequence of Leucocoprinus birnbaumii.</title>
        <authorList>
            <person name="Buettner E."/>
        </authorList>
    </citation>
    <scope>NUCLEOTIDE SEQUENCE</scope>
    <source>
        <strain evidence="1">VT141</strain>
    </source>
</reference>
<dbReference type="AlphaFoldDB" id="A0AAD5YXH9"/>
<dbReference type="EMBL" id="JANIEX010000248">
    <property type="protein sequence ID" value="KAJ3570224.1"/>
    <property type="molecule type" value="Genomic_DNA"/>
</dbReference>
<evidence type="ECO:0000313" key="2">
    <source>
        <dbReference type="Proteomes" id="UP001213000"/>
    </source>
</evidence>
<sequence length="276" mass="31104">MEGTVRPHARSPFRLIASDGSSRIQKFLAAYRELVVYNIADYPGPVVERLSTYKRTFDAQGVPHELMLAKVSPTSTEALNDPEQTLLAVFEREVEDGSSSDASSHFISSSMTFKEADLIHITRYEVLEDMHMAEVDYISFPPGRPLPFYDLVLIASIVHRASGGYHLTDSNSKRRRLPPPGRPEDIFPLSLVSTATSHVSAGKIAEDFEVRKRELIEYCMRRAAGKVEIDEIESFLVEELESEVGRQDLAEEEQGDVEGRREDEEVLGLAQMLMWK</sequence>
<proteinExistence type="predicted"/>
<organism evidence="1 2">
    <name type="scientific">Leucocoprinus birnbaumii</name>
    <dbReference type="NCBI Taxonomy" id="56174"/>
    <lineage>
        <taxon>Eukaryota</taxon>
        <taxon>Fungi</taxon>
        <taxon>Dikarya</taxon>
        <taxon>Basidiomycota</taxon>
        <taxon>Agaricomycotina</taxon>
        <taxon>Agaricomycetes</taxon>
        <taxon>Agaricomycetidae</taxon>
        <taxon>Agaricales</taxon>
        <taxon>Agaricineae</taxon>
        <taxon>Agaricaceae</taxon>
        <taxon>Leucocoprinus</taxon>
    </lineage>
</organism>
<protein>
    <submittedName>
        <fullName evidence="1">Uncharacterized protein</fullName>
    </submittedName>
</protein>
<keyword evidence="2" id="KW-1185">Reference proteome</keyword>
<evidence type="ECO:0000313" key="1">
    <source>
        <dbReference type="EMBL" id="KAJ3570224.1"/>
    </source>
</evidence>
<comment type="caution">
    <text evidence="1">The sequence shown here is derived from an EMBL/GenBank/DDBJ whole genome shotgun (WGS) entry which is preliminary data.</text>
</comment>
<gene>
    <name evidence="1" type="ORF">NP233_g4546</name>
</gene>